<feature type="region of interest" description="Disordered" evidence="1">
    <location>
        <begin position="329"/>
        <end position="352"/>
    </location>
</feature>
<gene>
    <name evidence="2" type="ORF">JKF63_03595</name>
</gene>
<dbReference type="KEGG" id="phet:94289673"/>
<protein>
    <recommendedName>
        <fullName evidence="4">SMP-LTD domain-containing protein</fullName>
    </recommendedName>
</protein>
<evidence type="ECO:0000256" key="1">
    <source>
        <dbReference type="SAM" id="MobiDB-lite"/>
    </source>
</evidence>
<dbReference type="RefSeq" id="XP_067755835.1">
    <property type="nucleotide sequence ID" value="XM_067899596.1"/>
</dbReference>
<feature type="region of interest" description="Disordered" evidence="1">
    <location>
        <begin position="428"/>
        <end position="451"/>
    </location>
</feature>
<accession>A0A836ILL7</accession>
<evidence type="ECO:0008006" key="4">
    <source>
        <dbReference type="Google" id="ProtNLM"/>
    </source>
</evidence>
<comment type="caution">
    <text evidence="2">The sequence shown here is derived from an EMBL/GenBank/DDBJ whole genome shotgun (WGS) entry which is preliminary data.</text>
</comment>
<dbReference type="EMBL" id="JAFJZO010000028">
    <property type="protein sequence ID" value="KAG5500501.1"/>
    <property type="molecule type" value="Genomic_DNA"/>
</dbReference>
<dbReference type="AlphaFoldDB" id="A0A836ILL7"/>
<evidence type="ECO:0000313" key="2">
    <source>
        <dbReference type="EMBL" id="KAG5500501.1"/>
    </source>
</evidence>
<name>A0A836ILL7_9TRYP</name>
<feature type="compositionally biased region" description="Gly residues" evidence="1">
    <location>
        <begin position="329"/>
        <end position="342"/>
    </location>
</feature>
<sequence length="635" mass="63652">MSLHFNWGRLDETCAEALRHLINKRLAEMVDHINSQNTVPSSTGAAVPAAMAAKPSTPQPPTVPGVAGAVASCPAGSHGAGAGKAEGSLHVSGIASRQEAVAGLTTIPGGVPNRATSISGEPISNLLPNSTWTSTASLHPSGTPVSNSGVALPGFAASAPAPTAAVPSTGSVGGSVGVGGSSIAGTNVSLSGPAISSATPLHNCGYHGVGAAPPLAETNASNGVGGPSESTSLAGEPISVTASAANRSVLSHSSPGLGPTSSTAATSSAAAAADAEGAKKRIPPIVYLEVGRVEWGTSPPFIEIVAFENAIDGPPGSTRQRIPQEHLGRGGLFGGGRDGQGTGTEARGSSPYTVCRTTSMDTLAFSTAALDPGAGLTAVADSPSEGSHGLAPRLHTGVNTSHLFVGSHLLLDEANAAAAAAAVGGGSGARADMPPCKPPSPSSHAQCSSHPEPVDSLASVLGPGGLYVRLHVTYGGAMHLSLNIAVQHEIRLGAVALRLSLPMMFYLANLDLDCYVCVNIKDSMCEVWLEPGPLSPSIVNRLSIIATVGGDDAEGDSDFEGGRKTSGTGDYGASSADFYSRFGGSSVSDVDGGEEGNGVYMNEHEVSQFVLHELRAVLRETLIAPHSIRIPISFG</sequence>
<dbReference type="OrthoDB" id="266423at2759"/>
<dbReference type="GeneID" id="94289673"/>
<keyword evidence="3" id="KW-1185">Reference proteome</keyword>
<reference evidence="2 3" key="1">
    <citation type="submission" date="2021-02" db="EMBL/GenBank/DDBJ databases">
        <title>Porcisia hertigi Genome sequencing and assembly.</title>
        <authorList>
            <person name="Almutairi H."/>
            <person name="Gatherer D."/>
        </authorList>
    </citation>
    <scope>NUCLEOTIDE SEQUENCE [LARGE SCALE GENOMIC DNA]</scope>
    <source>
        <strain evidence="2 3">C119</strain>
    </source>
</reference>
<evidence type="ECO:0000313" key="3">
    <source>
        <dbReference type="Proteomes" id="UP000674318"/>
    </source>
</evidence>
<proteinExistence type="predicted"/>
<dbReference type="Proteomes" id="UP000674318">
    <property type="component" value="Chromosome 28"/>
</dbReference>
<organism evidence="2 3">
    <name type="scientific">Porcisia hertigi</name>
    <dbReference type="NCBI Taxonomy" id="2761500"/>
    <lineage>
        <taxon>Eukaryota</taxon>
        <taxon>Discoba</taxon>
        <taxon>Euglenozoa</taxon>
        <taxon>Kinetoplastea</taxon>
        <taxon>Metakinetoplastina</taxon>
        <taxon>Trypanosomatida</taxon>
        <taxon>Trypanosomatidae</taxon>
        <taxon>Leishmaniinae</taxon>
        <taxon>Porcisia</taxon>
    </lineage>
</organism>